<sequence length="104" mass="11958">MCKMEEWIKCTVLQAAVAAHGKYEAQDVLAQAVKTGTRRPLTNEEYETLLISIFYLPDGPLHSSLFTALLELTIRGWKRRGCYRYSDAGLGCPYRKRRRELGYI</sequence>
<evidence type="ECO:0000313" key="2">
    <source>
        <dbReference type="Proteomes" id="UP001163046"/>
    </source>
</evidence>
<comment type="caution">
    <text evidence="1">The sequence shown here is derived from an EMBL/GenBank/DDBJ whole genome shotgun (WGS) entry which is preliminary data.</text>
</comment>
<proteinExistence type="predicted"/>
<reference evidence="1" key="1">
    <citation type="submission" date="2023-01" db="EMBL/GenBank/DDBJ databases">
        <title>Genome assembly of the deep-sea coral Lophelia pertusa.</title>
        <authorList>
            <person name="Herrera S."/>
            <person name="Cordes E."/>
        </authorList>
    </citation>
    <scope>NUCLEOTIDE SEQUENCE</scope>
    <source>
        <strain evidence="1">USNM1676648</strain>
        <tissue evidence="1">Polyp</tissue>
    </source>
</reference>
<dbReference type="EMBL" id="MU828023">
    <property type="protein sequence ID" value="KAJ7311797.1"/>
    <property type="molecule type" value="Genomic_DNA"/>
</dbReference>
<dbReference type="OrthoDB" id="5982297at2759"/>
<name>A0A9W9Y9M8_9CNID</name>
<accession>A0A9W9Y9M8</accession>
<dbReference type="Proteomes" id="UP001163046">
    <property type="component" value="Unassembled WGS sequence"/>
</dbReference>
<dbReference type="AlphaFoldDB" id="A0A9W9Y9M8"/>
<protein>
    <submittedName>
        <fullName evidence="1">Uncharacterized protein</fullName>
    </submittedName>
</protein>
<evidence type="ECO:0000313" key="1">
    <source>
        <dbReference type="EMBL" id="KAJ7311797.1"/>
    </source>
</evidence>
<organism evidence="1 2">
    <name type="scientific">Desmophyllum pertusum</name>
    <dbReference type="NCBI Taxonomy" id="174260"/>
    <lineage>
        <taxon>Eukaryota</taxon>
        <taxon>Metazoa</taxon>
        <taxon>Cnidaria</taxon>
        <taxon>Anthozoa</taxon>
        <taxon>Hexacorallia</taxon>
        <taxon>Scleractinia</taxon>
        <taxon>Caryophylliina</taxon>
        <taxon>Caryophylliidae</taxon>
        <taxon>Desmophyllum</taxon>
    </lineage>
</organism>
<gene>
    <name evidence="1" type="ORF">OS493_039836</name>
</gene>
<keyword evidence="2" id="KW-1185">Reference proteome</keyword>